<name>A0ABY2JG19_9MICO</name>
<sequence>MTMTETTATKTPAPAASSSPAADGTVPGAASAVHGLSAAGLLRSEWIKLRSVRSTAWSYALLVLVSLALAAVMSSTLDLQGADASMIPAADQATFIAQTATFGVFFGQLIVAVLGALTISGEYSTGMIRSTLTAVPRRLPALAAKAAVLFVTTFVVGLAANLGSYLVASLVLSRQGLGVSFADPAVFLPVLGGALYLALIAVFALGIGTIVRSGAGGIAVVLGIVLLLPMVFQVIAAPWAAAVLPYLVSNAGINMFGLMSFSPVPIEWWVNLLVLLGWLAVSLVGAAVVLKRRDA</sequence>
<keyword evidence="2" id="KW-0472">Membrane</keyword>
<feature type="compositionally biased region" description="Low complexity" evidence="1">
    <location>
        <begin position="1"/>
        <end position="22"/>
    </location>
</feature>
<organism evidence="3 4">
    <name type="scientific">Cryobacterium sandaracinum</name>
    <dbReference type="NCBI Taxonomy" id="1259247"/>
    <lineage>
        <taxon>Bacteria</taxon>
        <taxon>Bacillati</taxon>
        <taxon>Actinomycetota</taxon>
        <taxon>Actinomycetes</taxon>
        <taxon>Micrococcales</taxon>
        <taxon>Microbacteriaceae</taxon>
        <taxon>Cryobacterium</taxon>
    </lineage>
</organism>
<feature type="transmembrane region" description="Helical" evidence="2">
    <location>
        <begin position="56"/>
        <end position="75"/>
    </location>
</feature>
<gene>
    <name evidence="3" type="ORF">E3T25_05240</name>
</gene>
<evidence type="ECO:0000313" key="4">
    <source>
        <dbReference type="Proteomes" id="UP000297851"/>
    </source>
</evidence>
<feature type="transmembrane region" description="Helical" evidence="2">
    <location>
        <begin position="95"/>
        <end position="121"/>
    </location>
</feature>
<keyword evidence="4" id="KW-1185">Reference proteome</keyword>
<evidence type="ECO:0000256" key="2">
    <source>
        <dbReference type="SAM" id="Phobius"/>
    </source>
</evidence>
<proteinExistence type="predicted"/>
<reference evidence="3 4" key="1">
    <citation type="submission" date="2019-03" db="EMBL/GenBank/DDBJ databases">
        <title>Genomics of glacier-inhabiting Cryobacterium strains.</title>
        <authorList>
            <person name="Liu Q."/>
            <person name="Xin Y.-H."/>
        </authorList>
    </citation>
    <scope>NUCLEOTIDE SEQUENCE [LARGE SCALE GENOMIC DNA]</scope>
    <source>
        <strain evidence="3 4">TMT2-16</strain>
    </source>
</reference>
<feature type="transmembrane region" description="Helical" evidence="2">
    <location>
        <begin position="268"/>
        <end position="290"/>
    </location>
</feature>
<protein>
    <submittedName>
        <fullName evidence="3">ABC transporter permease</fullName>
    </submittedName>
</protein>
<feature type="region of interest" description="Disordered" evidence="1">
    <location>
        <begin position="1"/>
        <end position="23"/>
    </location>
</feature>
<dbReference type="EMBL" id="SOGO01000016">
    <property type="protein sequence ID" value="TFD04905.1"/>
    <property type="molecule type" value="Genomic_DNA"/>
</dbReference>
<accession>A0ABY2JG19</accession>
<dbReference type="PANTHER" id="PTHR37305:SF1">
    <property type="entry name" value="MEMBRANE PROTEIN"/>
    <property type="match status" value="1"/>
</dbReference>
<comment type="caution">
    <text evidence="3">The sequence shown here is derived from an EMBL/GenBank/DDBJ whole genome shotgun (WGS) entry which is preliminary data.</text>
</comment>
<feature type="transmembrane region" description="Helical" evidence="2">
    <location>
        <begin position="218"/>
        <end position="248"/>
    </location>
</feature>
<keyword evidence="2" id="KW-1133">Transmembrane helix</keyword>
<evidence type="ECO:0000313" key="3">
    <source>
        <dbReference type="EMBL" id="TFD04905.1"/>
    </source>
</evidence>
<evidence type="ECO:0000256" key="1">
    <source>
        <dbReference type="SAM" id="MobiDB-lite"/>
    </source>
</evidence>
<keyword evidence="2" id="KW-0812">Transmembrane</keyword>
<dbReference type="PANTHER" id="PTHR37305">
    <property type="entry name" value="INTEGRAL MEMBRANE PROTEIN-RELATED"/>
    <property type="match status" value="1"/>
</dbReference>
<dbReference type="Pfam" id="PF12730">
    <property type="entry name" value="ABC2_membrane_4"/>
    <property type="match status" value="1"/>
</dbReference>
<feature type="transmembrane region" description="Helical" evidence="2">
    <location>
        <begin position="186"/>
        <end position="211"/>
    </location>
</feature>
<feature type="transmembrane region" description="Helical" evidence="2">
    <location>
        <begin position="142"/>
        <end position="166"/>
    </location>
</feature>
<dbReference type="Proteomes" id="UP000297851">
    <property type="component" value="Unassembled WGS sequence"/>
</dbReference>